<name>A0ABC9CA96_9POAL</name>
<reference evidence="9" key="1">
    <citation type="submission" date="2024-06" db="EMBL/GenBank/DDBJ databases">
        <authorList>
            <person name="Ryan C."/>
        </authorList>
    </citation>
    <scope>NUCLEOTIDE SEQUENCE [LARGE SCALE GENOMIC DNA]</scope>
</reference>
<evidence type="ECO:0000256" key="2">
    <source>
        <dbReference type="ARBA" id="ARBA00023015"/>
    </source>
</evidence>
<proteinExistence type="predicted"/>
<dbReference type="PANTHER" id="PTHR31282">
    <property type="entry name" value="WRKY TRANSCRIPTION FACTOR 21-RELATED"/>
    <property type="match status" value="1"/>
</dbReference>
<dbReference type="SMART" id="SM00774">
    <property type="entry name" value="WRKY"/>
    <property type="match status" value="1"/>
</dbReference>
<dbReference type="GO" id="GO:0003677">
    <property type="term" value="F:DNA binding"/>
    <property type="evidence" value="ECO:0007669"/>
    <property type="project" value="UniProtKB-KW"/>
</dbReference>
<evidence type="ECO:0000256" key="4">
    <source>
        <dbReference type="ARBA" id="ARBA00023163"/>
    </source>
</evidence>
<keyword evidence="9" id="KW-1185">Reference proteome</keyword>
<dbReference type="EMBL" id="OZ075139">
    <property type="protein sequence ID" value="CAL5016624.1"/>
    <property type="molecule type" value="Genomic_DNA"/>
</dbReference>
<dbReference type="InterPro" id="IPR044810">
    <property type="entry name" value="WRKY_plant"/>
</dbReference>
<dbReference type="InterPro" id="IPR036576">
    <property type="entry name" value="WRKY_dom_sf"/>
</dbReference>
<keyword evidence="3" id="KW-0238">DNA-binding</keyword>
<feature type="region of interest" description="Disordered" evidence="6">
    <location>
        <begin position="1"/>
        <end position="42"/>
    </location>
</feature>
<feature type="domain" description="WRKY" evidence="7">
    <location>
        <begin position="55"/>
        <end position="117"/>
    </location>
</feature>
<dbReference type="SUPFAM" id="SSF118290">
    <property type="entry name" value="WRKY DNA-binding domain"/>
    <property type="match status" value="1"/>
</dbReference>
<evidence type="ECO:0000313" key="8">
    <source>
        <dbReference type="EMBL" id="CAL5016624.1"/>
    </source>
</evidence>
<dbReference type="GO" id="GO:0005634">
    <property type="term" value="C:nucleus"/>
    <property type="evidence" value="ECO:0007669"/>
    <property type="project" value="UniProtKB-SubCell"/>
</dbReference>
<feature type="region of interest" description="Disordered" evidence="6">
    <location>
        <begin position="184"/>
        <end position="217"/>
    </location>
</feature>
<comment type="subcellular location">
    <subcellularLocation>
        <location evidence="1">Nucleus</location>
    </subcellularLocation>
</comment>
<dbReference type="Gene3D" id="2.20.25.80">
    <property type="entry name" value="WRKY domain"/>
    <property type="match status" value="1"/>
</dbReference>
<keyword evidence="4" id="KW-0804">Transcription</keyword>
<dbReference type="Proteomes" id="UP001497457">
    <property type="component" value="Chromosome 29rd"/>
</dbReference>
<feature type="compositionally biased region" description="Low complexity" evidence="6">
    <location>
        <begin position="208"/>
        <end position="217"/>
    </location>
</feature>
<reference evidence="8 9" key="2">
    <citation type="submission" date="2024-10" db="EMBL/GenBank/DDBJ databases">
        <authorList>
            <person name="Ryan C."/>
        </authorList>
    </citation>
    <scope>NUCLEOTIDE SEQUENCE [LARGE SCALE GENOMIC DNA]</scope>
</reference>
<evidence type="ECO:0000256" key="5">
    <source>
        <dbReference type="ARBA" id="ARBA00023242"/>
    </source>
</evidence>
<accession>A0ABC9CA96</accession>
<dbReference type="InterPro" id="IPR003657">
    <property type="entry name" value="WRKY_dom"/>
</dbReference>
<dbReference type="AlphaFoldDB" id="A0ABC9CA96"/>
<gene>
    <name evidence="8" type="ORF">URODEC1_LOCUS73323</name>
</gene>
<evidence type="ECO:0000256" key="6">
    <source>
        <dbReference type="SAM" id="MobiDB-lite"/>
    </source>
</evidence>
<keyword evidence="5" id="KW-0539">Nucleus</keyword>
<protein>
    <recommendedName>
        <fullName evidence="7">WRKY domain-containing protein</fullName>
    </recommendedName>
</protein>
<sequence length="276" mass="31145">MASPPLLKRKQQPNQPYGQGGVFGLSPPEPAPRDSRKRRKDKHTWIKHTLMPYFDGHLWRKYGQKVIKDAPYPRLYFRCSYHEDRRCLASKLVQQMTHDDPPLYEVTYTYEHTCNAAPVPAPDVEAGDDERPASGGLVLSFGSSGAGHRRDERRTMQMQEERQQYHQSPSPFLTMNLDYSNRSQQHAFPSSVPPPATSCSPSFPIVESSSASPSTPWTDDDDDILTWDWDLSAYDLDEHLQLGDHAQFSGSSFSWKPDGSSLANLGMGIEVKGVTF</sequence>
<evidence type="ECO:0000313" key="9">
    <source>
        <dbReference type="Proteomes" id="UP001497457"/>
    </source>
</evidence>
<evidence type="ECO:0000256" key="1">
    <source>
        <dbReference type="ARBA" id="ARBA00004123"/>
    </source>
</evidence>
<organism evidence="8 9">
    <name type="scientific">Urochloa decumbens</name>
    <dbReference type="NCBI Taxonomy" id="240449"/>
    <lineage>
        <taxon>Eukaryota</taxon>
        <taxon>Viridiplantae</taxon>
        <taxon>Streptophyta</taxon>
        <taxon>Embryophyta</taxon>
        <taxon>Tracheophyta</taxon>
        <taxon>Spermatophyta</taxon>
        <taxon>Magnoliopsida</taxon>
        <taxon>Liliopsida</taxon>
        <taxon>Poales</taxon>
        <taxon>Poaceae</taxon>
        <taxon>PACMAD clade</taxon>
        <taxon>Panicoideae</taxon>
        <taxon>Panicodae</taxon>
        <taxon>Paniceae</taxon>
        <taxon>Melinidinae</taxon>
        <taxon>Urochloa</taxon>
    </lineage>
</organism>
<evidence type="ECO:0000256" key="3">
    <source>
        <dbReference type="ARBA" id="ARBA00023125"/>
    </source>
</evidence>
<dbReference type="Pfam" id="PF03106">
    <property type="entry name" value="WRKY"/>
    <property type="match status" value="1"/>
</dbReference>
<keyword evidence="2" id="KW-0805">Transcription regulation</keyword>
<dbReference type="PROSITE" id="PS50811">
    <property type="entry name" value="WRKY"/>
    <property type="match status" value="1"/>
</dbReference>
<evidence type="ECO:0000259" key="7">
    <source>
        <dbReference type="PROSITE" id="PS50811"/>
    </source>
</evidence>